<accession>M1DI72</accession>
<reference evidence="1" key="2">
    <citation type="submission" date="2015-06" db="UniProtKB">
        <authorList>
            <consortium name="EnsemblPlants"/>
        </authorList>
    </citation>
    <scope>IDENTIFICATION</scope>
    <source>
        <strain evidence="1">DM1-3 516 R44</strain>
    </source>
</reference>
<proteinExistence type="predicted"/>
<dbReference type="PaxDb" id="4113-PGSC0003DMT400089455"/>
<protein>
    <submittedName>
        <fullName evidence="1">Uncharacterized protein</fullName>
    </submittedName>
</protein>
<keyword evidence="2" id="KW-1185">Reference proteome</keyword>
<evidence type="ECO:0000313" key="2">
    <source>
        <dbReference type="Proteomes" id="UP000011115"/>
    </source>
</evidence>
<name>M1DI72_SOLTU</name>
<dbReference type="HOGENOM" id="CLU_074244_0_0_1"/>
<dbReference type="AlphaFoldDB" id="M1DI72"/>
<sequence length="264" mass="29373">MTDKDEFNAAANIMIPIENPEDEPDDMTSSAQPIITVQLSDPLIFQTYILRVVVTTLIARNPKYDTKVVPWDYRAGAKGKTIDIVVAQVMTRSGSHPILYFNSIPMADELDGATFHTVEIMQAVRVSEEEEPDDTKLYSAAKLAASEMLKYVYQPKSGLRPKSNGIVEPIQLKHQRGTNILGYELASGRFHQGKSNTVFVPEKPLIPDQAGDDHIIEGIGNLFVAMAGEEEEINLNKLTIRDTEPGEILQNWTISSSIFQPESR</sequence>
<dbReference type="Proteomes" id="UP000011115">
    <property type="component" value="Unassembled WGS sequence"/>
</dbReference>
<organism evidence="1 2">
    <name type="scientific">Solanum tuberosum</name>
    <name type="common">Potato</name>
    <dbReference type="NCBI Taxonomy" id="4113"/>
    <lineage>
        <taxon>Eukaryota</taxon>
        <taxon>Viridiplantae</taxon>
        <taxon>Streptophyta</taxon>
        <taxon>Embryophyta</taxon>
        <taxon>Tracheophyta</taxon>
        <taxon>Spermatophyta</taxon>
        <taxon>Magnoliopsida</taxon>
        <taxon>eudicotyledons</taxon>
        <taxon>Gunneridae</taxon>
        <taxon>Pentapetalae</taxon>
        <taxon>asterids</taxon>
        <taxon>lamiids</taxon>
        <taxon>Solanales</taxon>
        <taxon>Solanaceae</taxon>
        <taxon>Solanoideae</taxon>
        <taxon>Solaneae</taxon>
        <taxon>Solanum</taxon>
    </lineage>
</organism>
<dbReference type="Gramene" id="PGSC0003DMT400089455">
    <property type="protein sequence ID" value="PGSC0003DMT400089455"/>
    <property type="gene ID" value="PGSC0003DMG400039026"/>
</dbReference>
<reference evidence="2" key="1">
    <citation type="journal article" date="2011" name="Nature">
        <title>Genome sequence and analysis of the tuber crop potato.</title>
        <authorList>
            <consortium name="The Potato Genome Sequencing Consortium"/>
        </authorList>
    </citation>
    <scope>NUCLEOTIDE SEQUENCE [LARGE SCALE GENOMIC DNA]</scope>
    <source>
        <strain evidence="2">cv. DM1-3 516 R44</strain>
    </source>
</reference>
<evidence type="ECO:0000313" key="1">
    <source>
        <dbReference type="EnsemblPlants" id="PGSC0003DMT400089455"/>
    </source>
</evidence>
<dbReference type="InParanoid" id="M1DI72"/>
<dbReference type="EnsemblPlants" id="PGSC0003DMT400089455">
    <property type="protein sequence ID" value="PGSC0003DMT400089455"/>
    <property type="gene ID" value="PGSC0003DMG400039026"/>
</dbReference>